<feature type="region of interest" description="Disordered" evidence="1">
    <location>
        <begin position="1"/>
        <end position="40"/>
    </location>
</feature>
<feature type="compositionally biased region" description="Polar residues" evidence="1">
    <location>
        <begin position="1"/>
        <end position="14"/>
    </location>
</feature>
<accession>A0ABQ3VV92</accession>
<proteinExistence type="predicted"/>
<keyword evidence="2" id="KW-0472">Membrane</keyword>
<dbReference type="Proteomes" id="UP000635565">
    <property type="component" value="Unassembled WGS sequence"/>
</dbReference>
<sequence>MGKQQSSFGDSQEPQRPFNGYADPTSPIHEDPYEQAQRERDGAPVPLYLEGYRGPIEDFSRRGFIGEKLIPPPGPSPLVKAMKFIPPALILLLLLFMLAGGGNFFKQMVQAKNTITQQLATDQPYRVVVHDAQGRVHIHGSNSGPVTVTSTRYNASWVPQASDMNVDARVVDDGQTILINAEKRGDSSRNDGQSVDLDVTVPSFINVQITADHGAVKIDGITGSMNVYASDSINAQNIHSGHGRIAFRSRDGAIDVDQIDGQVSFSTYQGHIEVDGAHLTGSSRMRTQDGKIVFDGSVDPENDYSFETRSGAVAVSLPSNSSFILRIFSDHSPVDNEFGSTVIGPGPRAHIGIATMSGNVEINEDN</sequence>
<dbReference type="InterPro" id="IPR025164">
    <property type="entry name" value="Toastrack_DUF4097"/>
</dbReference>
<evidence type="ECO:0000256" key="2">
    <source>
        <dbReference type="SAM" id="Phobius"/>
    </source>
</evidence>
<keyword evidence="5" id="KW-1185">Reference proteome</keyword>
<organism evidence="4 5">
    <name type="scientific">Dictyobacter formicarum</name>
    <dbReference type="NCBI Taxonomy" id="2778368"/>
    <lineage>
        <taxon>Bacteria</taxon>
        <taxon>Bacillati</taxon>
        <taxon>Chloroflexota</taxon>
        <taxon>Ktedonobacteria</taxon>
        <taxon>Ktedonobacterales</taxon>
        <taxon>Dictyobacteraceae</taxon>
        <taxon>Dictyobacter</taxon>
    </lineage>
</organism>
<protein>
    <recommendedName>
        <fullName evidence="3">DUF4097 domain-containing protein</fullName>
    </recommendedName>
</protein>
<gene>
    <name evidence="4" type="ORF">KSZ_76050</name>
</gene>
<feature type="compositionally biased region" description="Basic and acidic residues" evidence="1">
    <location>
        <begin position="28"/>
        <end position="40"/>
    </location>
</feature>
<feature type="domain" description="DUF4097" evidence="3">
    <location>
        <begin position="112"/>
        <end position="361"/>
    </location>
</feature>
<evidence type="ECO:0000259" key="3">
    <source>
        <dbReference type="Pfam" id="PF13349"/>
    </source>
</evidence>
<dbReference type="EMBL" id="BNJJ01000040">
    <property type="protein sequence ID" value="GHO89599.1"/>
    <property type="molecule type" value="Genomic_DNA"/>
</dbReference>
<feature type="transmembrane region" description="Helical" evidence="2">
    <location>
        <begin position="84"/>
        <end position="105"/>
    </location>
</feature>
<evidence type="ECO:0000256" key="1">
    <source>
        <dbReference type="SAM" id="MobiDB-lite"/>
    </source>
</evidence>
<keyword evidence="2" id="KW-1133">Transmembrane helix</keyword>
<dbReference type="RefSeq" id="WP_201367166.1">
    <property type="nucleotide sequence ID" value="NZ_BNJJ01000040.1"/>
</dbReference>
<evidence type="ECO:0000313" key="5">
    <source>
        <dbReference type="Proteomes" id="UP000635565"/>
    </source>
</evidence>
<name>A0ABQ3VV92_9CHLR</name>
<evidence type="ECO:0000313" key="4">
    <source>
        <dbReference type="EMBL" id="GHO89599.1"/>
    </source>
</evidence>
<keyword evidence="2" id="KW-0812">Transmembrane</keyword>
<comment type="caution">
    <text evidence="4">The sequence shown here is derived from an EMBL/GenBank/DDBJ whole genome shotgun (WGS) entry which is preliminary data.</text>
</comment>
<dbReference type="Pfam" id="PF13349">
    <property type="entry name" value="DUF4097"/>
    <property type="match status" value="1"/>
</dbReference>
<reference evidence="4 5" key="1">
    <citation type="journal article" date="2021" name="Int. J. Syst. Evol. Microbiol.">
        <title>Reticulibacter mediterranei gen. nov., sp. nov., within the new family Reticulibacteraceae fam. nov., and Ktedonospora formicarum gen. nov., sp. nov., Ktedonobacter robiniae sp. nov., Dictyobacter formicarum sp. nov. and Dictyobacter arantiisoli sp. nov., belonging to the class Ktedonobacteria.</title>
        <authorList>
            <person name="Yabe S."/>
            <person name="Zheng Y."/>
            <person name="Wang C.M."/>
            <person name="Sakai Y."/>
            <person name="Abe K."/>
            <person name="Yokota A."/>
            <person name="Donadio S."/>
            <person name="Cavaletti L."/>
            <person name="Monciardini P."/>
        </authorList>
    </citation>
    <scope>NUCLEOTIDE SEQUENCE [LARGE SCALE GENOMIC DNA]</scope>
    <source>
        <strain evidence="4 5">SOSP1-9</strain>
    </source>
</reference>